<keyword evidence="2" id="KW-1185">Reference proteome</keyword>
<evidence type="ECO:0008006" key="3">
    <source>
        <dbReference type="Google" id="ProtNLM"/>
    </source>
</evidence>
<dbReference type="GO" id="GO:0099518">
    <property type="term" value="P:vesicle cytoskeletal trafficking"/>
    <property type="evidence" value="ECO:0007669"/>
    <property type="project" value="TreeGrafter"/>
</dbReference>
<proteinExistence type="predicted"/>
<gene>
    <name evidence="1" type="ORF">CEUTPL_LOCUS14425</name>
</gene>
<evidence type="ECO:0000313" key="2">
    <source>
        <dbReference type="Proteomes" id="UP001152799"/>
    </source>
</evidence>
<dbReference type="OrthoDB" id="10249246at2759"/>
<protein>
    <recommendedName>
        <fullName evidence="3">Factor VIII intron 22 protein</fullName>
    </recommendedName>
</protein>
<name>A0A9N9N0D4_9CUCU</name>
<organism evidence="1 2">
    <name type="scientific">Ceutorhynchus assimilis</name>
    <name type="common">cabbage seed weevil</name>
    <dbReference type="NCBI Taxonomy" id="467358"/>
    <lineage>
        <taxon>Eukaryota</taxon>
        <taxon>Metazoa</taxon>
        <taxon>Ecdysozoa</taxon>
        <taxon>Arthropoda</taxon>
        <taxon>Hexapoda</taxon>
        <taxon>Insecta</taxon>
        <taxon>Pterygota</taxon>
        <taxon>Neoptera</taxon>
        <taxon>Endopterygota</taxon>
        <taxon>Coleoptera</taxon>
        <taxon>Polyphaga</taxon>
        <taxon>Cucujiformia</taxon>
        <taxon>Curculionidae</taxon>
        <taxon>Ceutorhynchinae</taxon>
        <taxon>Ceutorhynchus</taxon>
    </lineage>
</organism>
<dbReference type="EMBL" id="OU892285">
    <property type="protein sequence ID" value="CAG9774042.1"/>
    <property type="molecule type" value="Genomic_DNA"/>
</dbReference>
<dbReference type="PANTHER" id="PTHR16797:SF4">
    <property type="entry name" value="40-KDA HUNTINGTIN-ASSOCIATED PROTEIN"/>
    <property type="match status" value="1"/>
</dbReference>
<dbReference type="PANTHER" id="PTHR16797">
    <property type="entry name" value="FACTOR VIII-ASSOCIATED GENE 1"/>
    <property type="match status" value="1"/>
</dbReference>
<dbReference type="GO" id="GO:0005769">
    <property type="term" value="C:early endosome"/>
    <property type="evidence" value="ECO:0007669"/>
    <property type="project" value="TreeGrafter"/>
</dbReference>
<dbReference type="InterPro" id="IPR039494">
    <property type="entry name" value="F8A"/>
</dbReference>
<accession>A0A9N9N0D4</accession>
<sequence>MTSESTGYEVLDQYRTISNKLKKRFLRKPNETEASESFVQLANKCEAQHLPQYSALSWIAAARCEGTLGNSISENSYLLRAGRQFLNAEREDLDIGCTSANENLQAGLACFRHAFLRHNNETSLGLELIDYLQNLDQKELYLKQAVDLASKNKQDSHLHCLGLLGNYFIAKGDHVAALQTYQEIRKVLDNVAVTGYKCKTLLECEINLVFLLLILKPSPQNIPTQLAKILEKYTWGDQSSLLGMFNIIIN</sequence>
<reference evidence="1" key="1">
    <citation type="submission" date="2022-01" db="EMBL/GenBank/DDBJ databases">
        <authorList>
            <person name="King R."/>
        </authorList>
    </citation>
    <scope>NUCLEOTIDE SEQUENCE</scope>
</reference>
<dbReference type="Proteomes" id="UP001152799">
    <property type="component" value="Chromosome 9"/>
</dbReference>
<evidence type="ECO:0000313" key="1">
    <source>
        <dbReference type="EMBL" id="CAG9774042.1"/>
    </source>
</evidence>
<dbReference type="AlphaFoldDB" id="A0A9N9N0D4"/>